<organism evidence="2 3">
    <name type="scientific">Asparagus officinalis</name>
    <name type="common">Garden asparagus</name>
    <dbReference type="NCBI Taxonomy" id="4686"/>
    <lineage>
        <taxon>Eukaryota</taxon>
        <taxon>Viridiplantae</taxon>
        <taxon>Streptophyta</taxon>
        <taxon>Embryophyta</taxon>
        <taxon>Tracheophyta</taxon>
        <taxon>Spermatophyta</taxon>
        <taxon>Magnoliopsida</taxon>
        <taxon>Liliopsida</taxon>
        <taxon>Asparagales</taxon>
        <taxon>Asparagaceae</taxon>
        <taxon>Asparagoideae</taxon>
        <taxon>Asparagus</taxon>
    </lineage>
</organism>
<evidence type="ECO:0000256" key="1">
    <source>
        <dbReference type="SAM" id="MobiDB-lite"/>
    </source>
</evidence>
<dbReference type="Gramene" id="ONK76796">
    <property type="protein sequence ID" value="ONK76796"/>
    <property type="gene ID" value="A4U43_C03F32230"/>
</dbReference>
<protein>
    <submittedName>
        <fullName evidence="2">Uncharacterized protein</fullName>
    </submittedName>
</protein>
<gene>
    <name evidence="2" type="ORF">A4U43_C03F32230</name>
</gene>
<evidence type="ECO:0000313" key="2">
    <source>
        <dbReference type="EMBL" id="ONK76796.1"/>
    </source>
</evidence>
<keyword evidence="3" id="KW-1185">Reference proteome</keyword>
<proteinExistence type="predicted"/>
<feature type="region of interest" description="Disordered" evidence="1">
    <location>
        <begin position="67"/>
        <end position="101"/>
    </location>
</feature>
<feature type="region of interest" description="Disordered" evidence="1">
    <location>
        <begin position="1"/>
        <end position="37"/>
    </location>
</feature>
<feature type="compositionally biased region" description="Polar residues" evidence="1">
    <location>
        <begin position="69"/>
        <end position="84"/>
    </location>
</feature>
<name>A0A5P1FEK9_ASPOF</name>
<accession>A0A5P1FEK9</accession>
<sequence length="124" mass="12974">MESARLASSPPKVASPALAGTLKDETKQSSPIEHSSDIKVANVKEADAASEGRAVNAIVRSLEKKTVKNTDQSELTLESMSTKDPISLESAPVPEEGPEKSLGAEQGVFVVRLSALLANYAAVV</sequence>
<dbReference type="AlphaFoldDB" id="A0A5P1FEK9"/>
<dbReference type="EMBL" id="CM007383">
    <property type="protein sequence ID" value="ONK76796.1"/>
    <property type="molecule type" value="Genomic_DNA"/>
</dbReference>
<evidence type="ECO:0000313" key="3">
    <source>
        <dbReference type="Proteomes" id="UP000243459"/>
    </source>
</evidence>
<reference evidence="3" key="1">
    <citation type="journal article" date="2017" name="Nat. Commun.">
        <title>The asparagus genome sheds light on the origin and evolution of a young Y chromosome.</title>
        <authorList>
            <person name="Harkess A."/>
            <person name="Zhou J."/>
            <person name="Xu C."/>
            <person name="Bowers J.E."/>
            <person name="Van der Hulst R."/>
            <person name="Ayyampalayam S."/>
            <person name="Mercati F."/>
            <person name="Riccardi P."/>
            <person name="McKain M.R."/>
            <person name="Kakrana A."/>
            <person name="Tang H."/>
            <person name="Ray J."/>
            <person name="Groenendijk J."/>
            <person name="Arikit S."/>
            <person name="Mathioni S.M."/>
            <person name="Nakano M."/>
            <person name="Shan H."/>
            <person name="Telgmann-Rauber A."/>
            <person name="Kanno A."/>
            <person name="Yue Z."/>
            <person name="Chen H."/>
            <person name="Li W."/>
            <person name="Chen Y."/>
            <person name="Xu X."/>
            <person name="Zhang Y."/>
            <person name="Luo S."/>
            <person name="Chen H."/>
            <person name="Gao J."/>
            <person name="Mao Z."/>
            <person name="Pires J.C."/>
            <person name="Luo M."/>
            <person name="Kudrna D."/>
            <person name="Wing R.A."/>
            <person name="Meyers B.C."/>
            <person name="Yi K."/>
            <person name="Kong H."/>
            <person name="Lavrijsen P."/>
            <person name="Sunseri F."/>
            <person name="Falavigna A."/>
            <person name="Ye Y."/>
            <person name="Leebens-Mack J.H."/>
            <person name="Chen G."/>
        </authorList>
    </citation>
    <scope>NUCLEOTIDE SEQUENCE [LARGE SCALE GENOMIC DNA]</scope>
    <source>
        <strain evidence="3">cv. DH0086</strain>
    </source>
</reference>
<dbReference type="Proteomes" id="UP000243459">
    <property type="component" value="Chromosome 3"/>
</dbReference>